<dbReference type="InterPro" id="IPR011990">
    <property type="entry name" value="TPR-like_helical_dom_sf"/>
</dbReference>
<dbReference type="OrthoDB" id="505056at2"/>
<dbReference type="Proteomes" id="UP000318453">
    <property type="component" value="Chromosome"/>
</dbReference>
<dbReference type="Gene3D" id="1.25.40.10">
    <property type="entry name" value="Tetratricopeptide repeat domain"/>
    <property type="match status" value="1"/>
</dbReference>
<accession>A0A5B8NMB5</accession>
<dbReference type="InterPro" id="IPR019734">
    <property type="entry name" value="TPR_rpt"/>
</dbReference>
<dbReference type="EMBL" id="CP042326">
    <property type="protein sequence ID" value="QDZ40184.1"/>
    <property type="molecule type" value="Genomic_DNA"/>
</dbReference>
<evidence type="ECO:0000313" key="3">
    <source>
        <dbReference type="Proteomes" id="UP000318453"/>
    </source>
</evidence>
<keyword evidence="3" id="KW-1185">Reference proteome</keyword>
<evidence type="ECO:0000313" key="2">
    <source>
        <dbReference type="EMBL" id="QDZ40184.1"/>
    </source>
</evidence>
<dbReference type="PROSITE" id="PS50005">
    <property type="entry name" value="TPR"/>
    <property type="match status" value="1"/>
</dbReference>
<protein>
    <submittedName>
        <fullName evidence="2">Uncharacterized protein</fullName>
    </submittedName>
</protein>
<evidence type="ECO:0000256" key="1">
    <source>
        <dbReference type="PROSITE-ProRule" id="PRU00339"/>
    </source>
</evidence>
<dbReference type="NCBIfam" id="NF041522">
    <property type="entry name" value="TPR_sll0314"/>
    <property type="match status" value="1"/>
</dbReference>
<dbReference type="AlphaFoldDB" id="A0A5B8NMB5"/>
<dbReference type="RefSeq" id="WP_146295869.1">
    <property type="nucleotide sequence ID" value="NZ_CP042326.1"/>
</dbReference>
<gene>
    <name evidence="2" type="ORF">FRE64_09625</name>
</gene>
<dbReference type="KEGG" id="enn:FRE64_09625"/>
<reference evidence="2" key="1">
    <citation type="submission" date="2019-08" db="EMBL/GenBank/DDBJ databases">
        <title>Carotenoids and Carotenoid Binding Proteins in the Halophilic Cyanobacterium Euhalothece sp. ZM00.</title>
        <authorList>
            <person name="Cho S.M."/>
            <person name="Song J.Y."/>
            <person name="Park Y.-I."/>
        </authorList>
    </citation>
    <scope>NUCLEOTIDE SEQUENCE [LARGE SCALE GENOMIC DNA]</scope>
    <source>
        <strain evidence="2">Z-M001</strain>
    </source>
</reference>
<feature type="repeat" description="TPR" evidence="1">
    <location>
        <begin position="199"/>
        <end position="232"/>
    </location>
</feature>
<dbReference type="InterPro" id="IPR048173">
    <property type="entry name" value="Sll0314-like"/>
</dbReference>
<keyword evidence="1" id="KW-0802">TPR repeat</keyword>
<sequence>MKSLLSHVKKGSVATVAGLLLVININPAFAGDPFRTSNPRSISDNTEAAFEAMFKDGNYNEARTILGQVGNDADPLAYALMASLAYTNEEWEEVKRAADQTTAAAQRIGDDDPLRRELYLAVGHFLEGSYLYQVRGPFQVMRKVQQVFHHLDAAERHDSSDPELNLVKGYMDLMLAVNLPFINIDSAIAQFQNNAAPSYLVDRGLAVAYRDLERYDRAHDAVKKAISATPDNPEIHYLKGQILYHRGQEAKDTDLLQKAVKHFDEAIARSDQLPESVSGPFERERRLAQELLEEYQTAQR</sequence>
<proteinExistence type="predicted"/>
<dbReference type="Pfam" id="PF13432">
    <property type="entry name" value="TPR_16"/>
    <property type="match status" value="1"/>
</dbReference>
<organism evidence="2 3">
    <name type="scientific">Euhalothece natronophila Z-M001</name>
    <dbReference type="NCBI Taxonomy" id="522448"/>
    <lineage>
        <taxon>Bacteria</taxon>
        <taxon>Bacillati</taxon>
        <taxon>Cyanobacteriota</taxon>
        <taxon>Cyanophyceae</taxon>
        <taxon>Oscillatoriophycideae</taxon>
        <taxon>Chroococcales</taxon>
        <taxon>Halothecacae</taxon>
        <taxon>Halothece cluster</taxon>
        <taxon>Euhalothece</taxon>
    </lineage>
</organism>
<name>A0A5B8NMB5_9CHRO</name>
<dbReference type="SUPFAM" id="SSF48452">
    <property type="entry name" value="TPR-like"/>
    <property type="match status" value="1"/>
</dbReference>